<name>A0ACA9KQE6_9GLOM</name>
<organism evidence="1 2">
    <name type="scientific">Racocetra persica</name>
    <dbReference type="NCBI Taxonomy" id="160502"/>
    <lineage>
        <taxon>Eukaryota</taxon>
        <taxon>Fungi</taxon>
        <taxon>Fungi incertae sedis</taxon>
        <taxon>Mucoromycota</taxon>
        <taxon>Glomeromycotina</taxon>
        <taxon>Glomeromycetes</taxon>
        <taxon>Diversisporales</taxon>
        <taxon>Gigasporaceae</taxon>
        <taxon>Racocetra</taxon>
    </lineage>
</organism>
<feature type="non-terminal residue" evidence="1">
    <location>
        <position position="262"/>
    </location>
</feature>
<sequence length="262" mass="29892">MIDEFNSVISDTNEAINNVDFHLNNSINYLKEFIIEREKIIKLIGERKEELKRHMSQRFTANTLGHTAILSGKALAISGIWFPLVLVPGFVISAGGWMSVAISDLAAIQCLANDKEKSQVLENSQIKLKEVVGKFKEIYSRFEDSEYREQNIDSKKIGAIKNVMKKILGEEIDANMSLEADEKTEHSTGLKALRAAVEAFCKLVPSPLSFYCVYRDHKEVEGRTSLEDMEKAIKNWEENLTVLKEKEQLLNIEYEKISWCKE</sequence>
<accession>A0ACA9KQE6</accession>
<keyword evidence="2" id="KW-1185">Reference proteome</keyword>
<protein>
    <submittedName>
        <fullName evidence="1">4531_t:CDS:1</fullName>
    </submittedName>
</protein>
<evidence type="ECO:0000313" key="2">
    <source>
        <dbReference type="Proteomes" id="UP000789920"/>
    </source>
</evidence>
<dbReference type="Proteomes" id="UP000789920">
    <property type="component" value="Unassembled WGS sequence"/>
</dbReference>
<proteinExistence type="predicted"/>
<evidence type="ECO:0000313" key="1">
    <source>
        <dbReference type="EMBL" id="CAG8484412.1"/>
    </source>
</evidence>
<gene>
    <name evidence="1" type="ORF">RPERSI_LOCUS1120</name>
</gene>
<reference evidence="1" key="1">
    <citation type="submission" date="2021-06" db="EMBL/GenBank/DDBJ databases">
        <authorList>
            <person name="Kallberg Y."/>
            <person name="Tangrot J."/>
            <person name="Rosling A."/>
        </authorList>
    </citation>
    <scope>NUCLEOTIDE SEQUENCE</scope>
    <source>
        <strain evidence="1">MA461A</strain>
    </source>
</reference>
<comment type="caution">
    <text evidence="1">The sequence shown here is derived from an EMBL/GenBank/DDBJ whole genome shotgun (WGS) entry which is preliminary data.</text>
</comment>
<dbReference type="EMBL" id="CAJVQC010000956">
    <property type="protein sequence ID" value="CAG8484412.1"/>
    <property type="molecule type" value="Genomic_DNA"/>
</dbReference>